<protein>
    <submittedName>
        <fullName evidence="2">Uncharacterized protein</fullName>
    </submittedName>
</protein>
<name>H5SNX9_9PROT</name>
<keyword evidence="1" id="KW-1133">Transmembrane helix</keyword>
<evidence type="ECO:0000256" key="1">
    <source>
        <dbReference type="SAM" id="Phobius"/>
    </source>
</evidence>
<accession>H5SNX9</accession>
<keyword evidence="1" id="KW-0472">Membrane</keyword>
<organism evidence="2">
    <name type="scientific">uncultured beta proteobacterium</name>
    <dbReference type="NCBI Taxonomy" id="86027"/>
    <lineage>
        <taxon>Bacteria</taxon>
        <taxon>Pseudomonadati</taxon>
        <taxon>Pseudomonadota</taxon>
        <taxon>Betaproteobacteria</taxon>
        <taxon>environmental samples</taxon>
    </lineage>
</organism>
<feature type="transmembrane region" description="Helical" evidence="1">
    <location>
        <begin position="36"/>
        <end position="57"/>
    </location>
</feature>
<gene>
    <name evidence="2" type="ORF">HGMM_F52F08C04</name>
</gene>
<feature type="transmembrane region" description="Helical" evidence="1">
    <location>
        <begin position="82"/>
        <end position="108"/>
    </location>
</feature>
<reference evidence="2" key="1">
    <citation type="journal article" date="2005" name="Environ. Microbiol.">
        <title>Genetic and functional properties of uncultivated thermophilic crenarchaeotes from a subsurface gold mine as revealed by analysis of genome fragments.</title>
        <authorList>
            <person name="Nunoura T."/>
            <person name="Hirayama H."/>
            <person name="Takami H."/>
            <person name="Oida H."/>
            <person name="Nishi S."/>
            <person name="Shimamura S."/>
            <person name="Suzuki Y."/>
            <person name="Inagaki F."/>
            <person name="Takai K."/>
            <person name="Nealson K.H."/>
            <person name="Horikoshi K."/>
        </authorList>
    </citation>
    <scope>NUCLEOTIDE SEQUENCE</scope>
</reference>
<evidence type="ECO:0000313" key="2">
    <source>
        <dbReference type="EMBL" id="BAL57865.1"/>
    </source>
</evidence>
<dbReference type="EMBL" id="AP011787">
    <property type="protein sequence ID" value="BAL57865.1"/>
    <property type="molecule type" value="Genomic_DNA"/>
</dbReference>
<proteinExistence type="predicted"/>
<reference evidence="2" key="2">
    <citation type="journal article" date="2012" name="PLoS ONE">
        <title>A Deeply Branching Thermophilic Bacterium with an Ancient Acetyl-CoA Pathway Dominates a Subsurface Ecosystem.</title>
        <authorList>
            <person name="Takami H."/>
            <person name="Noguchi H."/>
            <person name="Takaki Y."/>
            <person name="Uchiyama I."/>
            <person name="Toyoda A."/>
            <person name="Nishi S."/>
            <person name="Chee G.-J."/>
            <person name="Arai W."/>
            <person name="Nunoura T."/>
            <person name="Itoh T."/>
            <person name="Hattori M."/>
            <person name="Takai K."/>
        </authorList>
    </citation>
    <scope>NUCLEOTIDE SEQUENCE</scope>
</reference>
<sequence>MPTTRPRGWWLAVTQALLSWWVEVRGWAAATATPQGAAVALAVVGLLFFLFGLWWFVFDWDQLVALTHNSGRCVQYLTGPKAAFFIVATLTAVLLSLFFIAEAVSLYLHRRRRRQRWSYWLVGLGVSSALLWGALFYGLAAWCV</sequence>
<keyword evidence="1" id="KW-0812">Transmembrane</keyword>
<dbReference type="AlphaFoldDB" id="H5SNX9"/>
<feature type="transmembrane region" description="Helical" evidence="1">
    <location>
        <begin position="120"/>
        <end position="142"/>
    </location>
</feature>